<feature type="transmembrane region" description="Helical" evidence="1">
    <location>
        <begin position="31"/>
        <end position="51"/>
    </location>
</feature>
<accession>A0A151Y4T4</accession>
<dbReference type="AlphaFoldDB" id="A0A151Y4T4"/>
<name>A0A151Y4T4_9GAMM</name>
<evidence type="ECO:0000313" key="3">
    <source>
        <dbReference type="Proteomes" id="UP000076276"/>
    </source>
</evidence>
<dbReference type="EMBL" id="LUAW01000012">
    <property type="protein sequence ID" value="KYQ72999.1"/>
    <property type="molecule type" value="Genomic_DNA"/>
</dbReference>
<keyword evidence="3" id="KW-1185">Reference proteome</keyword>
<protein>
    <recommendedName>
        <fullName evidence="4">DUF2628 domain-containing protein</fullName>
    </recommendedName>
</protein>
<comment type="caution">
    <text evidence="2">The sequence shown here is derived from an EMBL/GenBank/DDBJ whole genome shotgun (WGS) entry which is preliminary data.</text>
</comment>
<sequence>MTSELLASERSQAELLEIFMGPRARSYLNLAQGRTAAFSWAGLIFGIYWLLYRKMYAYFFLTLACGLFLGLISQIIGLEPQYALGLGLIPNLVLGCIGKRLYAEFAADKVKAYRKNTQYKASIFAEAGGTALSMPLLWLFTQIGLVMMLTTPFLKY</sequence>
<gene>
    <name evidence="2" type="ORF">AZH43_01510</name>
</gene>
<feature type="transmembrane region" description="Helical" evidence="1">
    <location>
        <begin position="123"/>
        <end position="149"/>
    </location>
</feature>
<dbReference type="STRING" id="1806892.AZH43_01510"/>
<organism evidence="2 3">
    <name type="scientific">Acinetobacter pragensis</name>
    <dbReference type="NCBI Taxonomy" id="1806892"/>
    <lineage>
        <taxon>Bacteria</taxon>
        <taxon>Pseudomonadati</taxon>
        <taxon>Pseudomonadota</taxon>
        <taxon>Gammaproteobacteria</taxon>
        <taxon>Moraxellales</taxon>
        <taxon>Moraxellaceae</taxon>
        <taxon>Acinetobacter</taxon>
    </lineage>
</organism>
<keyword evidence="1" id="KW-0472">Membrane</keyword>
<dbReference type="InterPro" id="IPR024399">
    <property type="entry name" value="DUF2628"/>
</dbReference>
<reference evidence="2 3" key="1">
    <citation type="submission" date="2016-03" db="EMBL/GenBank/DDBJ databases">
        <title>Acinetobacter genomospecies 28 strain ANC 4149.</title>
        <authorList>
            <person name="Radolfova-Krizova L."/>
            <person name="Nemec A."/>
        </authorList>
    </citation>
    <scope>NUCLEOTIDE SEQUENCE [LARGE SCALE GENOMIC DNA]</scope>
    <source>
        <strain evidence="2 3">ANC 4149</strain>
    </source>
</reference>
<feature type="transmembrane region" description="Helical" evidence="1">
    <location>
        <begin position="58"/>
        <end position="76"/>
    </location>
</feature>
<dbReference type="OrthoDB" id="6691119at2"/>
<proteinExistence type="predicted"/>
<dbReference type="RefSeq" id="WP_067666850.1">
    <property type="nucleotide sequence ID" value="NZ_CBCSIK010000005.1"/>
</dbReference>
<feature type="transmembrane region" description="Helical" evidence="1">
    <location>
        <begin position="82"/>
        <end position="102"/>
    </location>
</feature>
<evidence type="ECO:0008006" key="4">
    <source>
        <dbReference type="Google" id="ProtNLM"/>
    </source>
</evidence>
<dbReference type="Proteomes" id="UP000076276">
    <property type="component" value="Unassembled WGS sequence"/>
</dbReference>
<evidence type="ECO:0000313" key="2">
    <source>
        <dbReference type="EMBL" id="KYQ72999.1"/>
    </source>
</evidence>
<keyword evidence="1" id="KW-1133">Transmembrane helix</keyword>
<dbReference type="Pfam" id="PF10947">
    <property type="entry name" value="DUF2628"/>
    <property type="match status" value="1"/>
</dbReference>
<keyword evidence="1" id="KW-0812">Transmembrane</keyword>
<evidence type="ECO:0000256" key="1">
    <source>
        <dbReference type="SAM" id="Phobius"/>
    </source>
</evidence>